<organism evidence="1">
    <name type="scientific">Arundo donax</name>
    <name type="common">Giant reed</name>
    <name type="synonym">Donax arundinaceus</name>
    <dbReference type="NCBI Taxonomy" id="35708"/>
    <lineage>
        <taxon>Eukaryota</taxon>
        <taxon>Viridiplantae</taxon>
        <taxon>Streptophyta</taxon>
        <taxon>Embryophyta</taxon>
        <taxon>Tracheophyta</taxon>
        <taxon>Spermatophyta</taxon>
        <taxon>Magnoliopsida</taxon>
        <taxon>Liliopsida</taxon>
        <taxon>Poales</taxon>
        <taxon>Poaceae</taxon>
        <taxon>PACMAD clade</taxon>
        <taxon>Arundinoideae</taxon>
        <taxon>Arundineae</taxon>
        <taxon>Arundo</taxon>
    </lineage>
</organism>
<protein>
    <submittedName>
        <fullName evidence="1">Uncharacterized protein</fullName>
    </submittedName>
</protein>
<reference evidence="1" key="2">
    <citation type="journal article" date="2015" name="Data Brief">
        <title>Shoot transcriptome of the giant reed, Arundo donax.</title>
        <authorList>
            <person name="Barrero R.A."/>
            <person name="Guerrero F.D."/>
            <person name="Moolhuijzen P."/>
            <person name="Goolsby J.A."/>
            <person name="Tidwell J."/>
            <person name="Bellgard S.E."/>
            <person name="Bellgard M.I."/>
        </authorList>
    </citation>
    <scope>NUCLEOTIDE SEQUENCE</scope>
    <source>
        <tissue evidence="1">Shoot tissue taken approximately 20 cm above the soil surface</tissue>
    </source>
</reference>
<name>A0A0A9EH95_ARUDO</name>
<accession>A0A0A9EH95</accession>
<proteinExistence type="predicted"/>
<dbReference type="AlphaFoldDB" id="A0A0A9EH95"/>
<dbReference type="EMBL" id="GBRH01198439">
    <property type="protein sequence ID" value="JAD99456.1"/>
    <property type="molecule type" value="Transcribed_RNA"/>
</dbReference>
<reference evidence="1" key="1">
    <citation type="submission" date="2014-09" db="EMBL/GenBank/DDBJ databases">
        <authorList>
            <person name="Magalhaes I.L.F."/>
            <person name="Oliveira U."/>
            <person name="Santos F.R."/>
            <person name="Vidigal T.H.D.A."/>
            <person name="Brescovit A.D."/>
            <person name="Santos A.J."/>
        </authorList>
    </citation>
    <scope>NUCLEOTIDE SEQUENCE</scope>
    <source>
        <tissue evidence="1">Shoot tissue taken approximately 20 cm above the soil surface</tissue>
    </source>
</reference>
<sequence length="26" mass="2746">MSQSKGAGAVVLLCQNLSKVLHFVES</sequence>
<evidence type="ECO:0000313" key="1">
    <source>
        <dbReference type="EMBL" id="JAD99456.1"/>
    </source>
</evidence>